<evidence type="ECO:0000313" key="2">
    <source>
        <dbReference type="EMBL" id="GFR77178.1"/>
    </source>
</evidence>
<accession>A0AAV4FWT7</accession>
<dbReference type="Proteomes" id="UP000762676">
    <property type="component" value="Unassembled WGS sequence"/>
</dbReference>
<feature type="transmembrane region" description="Helical" evidence="1">
    <location>
        <begin position="57"/>
        <end position="79"/>
    </location>
</feature>
<keyword evidence="1" id="KW-0472">Membrane</keyword>
<comment type="caution">
    <text evidence="2">The sequence shown here is derived from an EMBL/GenBank/DDBJ whole genome shotgun (WGS) entry which is preliminary data.</text>
</comment>
<evidence type="ECO:0000313" key="3">
    <source>
        <dbReference type="Proteomes" id="UP000762676"/>
    </source>
</evidence>
<dbReference type="EMBL" id="BMAT01011680">
    <property type="protein sequence ID" value="GFR77178.1"/>
    <property type="molecule type" value="Genomic_DNA"/>
</dbReference>
<keyword evidence="1" id="KW-1133">Transmembrane helix</keyword>
<protein>
    <submittedName>
        <fullName evidence="2">Uncharacterized protein</fullName>
    </submittedName>
</protein>
<dbReference type="AlphaFoldDB" id="A0AAV4FWT7"/>
<keyword evidence="1" id="KW-0812">Transmembrane</keyword>
<gene>
    <name evidence="2" type="ORF">ElyMa_005818500</name>
</gene>
<reference evidence="2 3" key="1">
    <citation type="journal article" date="2021" name="Elife">
        <title>Chloroplast acquisition without the gene transfer in kleptoplastic sea slugs, Plakobranchus ocellatus.</title>
        <authorList>
            <person name="Maeda T."/>
            <person name="Takahashi S."/>
            <person name="Yoshida T."/>
            <person name="Shimamura S."/>
            <person name="Takaki Y."/>
            <person name="Nagai Y."/>
            <person name="Toyoda A."/>
            <person name="Suzuki Y."/>
            <person name="Arimoto A."/>
            <person name="Ishii H."/>
            <person name="Satoh N."/>
            <person name="Nishiyama T."/>
            <person name="Hasebe M."/>
            <person name="Maruyama T."/>
            <person name="Minagawa J."/>
            <person name="Obokata J."/>
            <person name="Shigenobu S."/>
        </authorList>
    </citation>
    <scope>NUCLEOTIDE SEQUENCE [LARGE SCALE GENOMIC DNA]</scope>
</reference>
<sequence>MARLLVNLLQNGQLEKGRGVMWFIATMLILFSNGTAGVVAVVVMVVVVVVGAEMVDVVAMLLGMVVTFGVLFMLVLWQIDLSVSSARP</sequence>
<evidence type="ECO:0000256" key="1">
    <source>
        <dbReference type="SAM" id="Phobius"/>
    </source>
</evidence>
<feature type="transmembrane region" description="Helical" evidence="1">
    <location>
        <begin position="20"/>
        <end position="50"/>
    </location>
</feature>
<keyword evidence="3" id="KW-1185">Reference proteome</keyword>
<organism evidence="2 3">
    <name type="scientific">Elysia marginata</name>
    <dbReference type="NCBI Taxonomy" id="1093978"/>
    <lineage>
        <taxon>Eukaryota</taxon>
        <taxon>Metazoa</taxon>
        <taxon>Spiralia</taxon>
        <taxon>Lophotrochozoa</taxon>
        <taxon>Mollusca</taxon>
        <taxon>Gastropoda</taxon>
        <taxon>Heterobranchia</taxon>
        <taxon>Euthyneura</taxon>
        <taxon>Panpulmonata</taxon>
        <taxon>Sacoglossa</taxon>
        <taxon>Placobranchoidea</taxon>
        <taxon>Plakobranchidae</taxon>
        <taxon>Elysia</taxon>
    </lineage>
</organism>
<name>A0AAV4FWT7_9GAST</name>
<proteinExistence type="predicted"/>